<evidence type="ECO:0000313" key="3">
    <source>
        <dbReference type="Proteomes" id="UP001140206"/>
    </source>
</evidence>
<dbReference type="EMBL" id="JAMFTS010000005">
    <property type="protein sequence ID" value="KAJ4754499.1"/>
    <property type="molecule type" value="Genomic_DNA"/>
</dbReference>
<accession>A0AAV8CF97</accession>
<reference evidence="2" key="1">
    <citation type="submission" date="2022-08" db="EMBL/GenBank/DDBJ databases">
        <authorList>
            <person name="Marques A."/>
        </authorList>
    </citation>
    <scope>NUCLEOTIDE SEQUENCE</scope>
    <source>
        <strain evidence="2">RhyPub2mFocal</strain>
        <tissue evidence="2">Leaves</tissue>
    </source>
</reference>
<evidence type="ECO:0000313" key="2">
    <source>
        <dbReference type="EMBL" id="KAJ4754499.1"/>
    </source>
</evidence>
<dbReference type="Pfam" id="PF12937">
    <property type="entry name" value="F-box-like"/>
    <property type="match status" value="1"/>
</dbReference>
<protein>
    <submittedName>
        <fullName evidence="2">F-box/LRR-repeat protein</fullName>
    </submittedName>
</protein>
<dbReference type="PANTHER" id="PTHR38926:SF12">
    <property type="entry name" value="F-BOX DOMAIN CONTAINING PROTEIN, EXPRESSED"/>
    <property type="match status" value="1"/>
</dbReference>
<comment type="caution">
    <text evidence="2">The sequence shown here is derived from an EMBL/GenBank/DDBJ whole genome shotgun (WGS) entry which is preliminary data.</text>
</comment>
<dbReference type="SUPFAM" id="SSF81383">
    <property type="entry name" value="F-box domain"/>
    <property type="match status" value="1"/>
</dbReference>
<feature type="domain" description="F-box" evidence="1">
    <location>
        <begin position="49"/>
        <end position="91"/>
    </location>
</feature>
<keyword evidence="3" id="KW-1185">Reference proteome</keyword>
<evidence type="ECO:0000259" key="1">
    <source>
        <dbReference type="Pfam" id="PF12937"/>
    </source>
</evidence>
<dbReference type="InterPro" id="IPR001810">
    <property type="entry name" value="F-box_dom"/>
</dbReference>
<sequence>MIANSQSPHPLEIYRPITPPLYPKAKATIGATVAGTSSRFARRWEDLNNDLLISILLKLGPAELIVGGFSSVCSSWRAAARDASLWRILDLSDWGVVNRRIGAPIAFHRVLGRVIAFTRGGNFIEEVHLSPYSSGLDLILISERLPNLLYLSLPNPNIIENDFFMALSNFKSLRGISVNRNLLASFGVLFHFNELFPNLEQLKLFPGKACFCNVDAITLSHFFPNLRKLEIPMPLLSTKALSTLLDSLKILEYLDISVYDESVITVQITEKASRLKAFVLHLCSESRKSMDRP</sequence>
<gene>
    <name evidence="2" type="ORF">LUZ62_088904</name>
</gene>
<dbReference type="AlphaFoldDB" id="A0AAV8CF97"/>
<dbReference type="InterPro" id="IPR036047">
    <property type="entry name" value="F-box-like_dom_sf"/>
</dbReference>
<dbReference type="Gene3D" id="1.20.1280.50">
    <property type="match status" value="1"/>
</dbReference>
<dbReference type="Gene3D" id="3.80.10.10">
    <property type="entry name" value="Ribonuclease Inhibitor"/>
    <property type="match status" value="1"/>
</dbReference>
<dbReference type="PANTHER" id="PTHR38926">
    <property type="entry name" value="F-BOX DOMAIN CONTAINING PROTEIN, EXPRESSED"/>
    <property type="match status" value="1"/>
</dbReference>
<proteinExistence type="predicted"/>
<dbReference type="Proteomes" id="UP001140206">
    <property type="component" value="Chromosome 5"/>
</dbReference>
<dbReference type="InterPro" id="IPR032675">
    <property type="entry name" value="LRR_dom_sf"/>
</dbReference>
<name>A0AAV8CF97_9POAL</name>
<organism evidence="2 3">
    <name type="scientific">Rhynchospora pubera</name>
    <dbReference type="NCBI Taxonomy" id="906938"/>
    <lineage>
        <taxon>Eukaryota</taxon>
        <taxon>Viridiplantae</taxon>
        <taxon>Streptophyta</taxon>
        <taxon>Embryophyta</taxon>
        <taxon>Tracheophyta</taxon>
        <taxon>Spermatophyta</taxon>
        <taxon>Magnoliopsida</taxon>
        <taxon>Liliopsida</taxon>
        <taxon>Poales</taxon>
        <taxon>Cyperaceae</taxon>
        <taxon>Cyperoideae</taxon>
        <taxon>Rhynchosporeae</taxon>
        <taxon>Rhynchospora</taxon>
    </lineage>
</organism>
<dbReference type="SUPFAM" id="SSF52047">
    <property type="entry name" value="RNI-like"/>
    <property type="match status" value="1"/>
</dbReference>